<keyword evidence="1" id="KW-1133">Transmembrane helix</keyword>
<sequence>MKLNNSSYLLYFIYISSFIFINLISMNYFQRIDLTDNKMYSLSDSSKLTIDKIDDPLIIDLYFSDDLPGQLQNNRRYIQDILEEYAAYSNHINFYFIKNDENFSSKAQTEGLQSQDIQVIENDEVTFKTIFMGMKLRYNGKTEILPMLGVSAGLEYTLTKTIKKLIADKQNTIAIGQAGENLGAYENINTILAERFIINNNVSLNNLNINNVNLLLLGNIEGDLTDEELASLKSFLDSGGKLFLAQGKIRADIQT</sequence>
<organism evidence="3">
    <name type="scientific">marine metagenome</name>
    <dbReference type="NCBI Taxonomy" id="408172"/>
    <lineage>
        <taxon>unclassified sequences</taxon>
        <taxon>metagenomes</taxon>
        <taxon>ecological metagenomes</taxon>
    </lineage>
</organism>
<accession>A0A382Z0B2</accession>
<dbReference type="InterPro" id="IPR055396">
    <property type="entry name" value="DUF7088"/>
</dbReference>
<reference evidence="3" key="1">
    <citation type="submission" date="2018-05" db="EMBL/GenBank/DDBJ databases">
        <authorList>
            <person name="Lanie J.A."/>
            <person name="Ng W.-L."/>
            <person name="Kazmierczak K.M."/>
            <person name="Andrzejewski T.M."/>
            <person name="Davidsen T.M."/>
            <person name="Wayne K.J."/>
            <person name="Tettelin H."/>
            <person name="Glass J.I."/>
            <person name="Rusch D."/>
            <person name="Podicherti R."/>
            <person name="Tsui H.-C.T."/>
            <person name="Winkler M.E."/>
        </authorList>
    </citation>
    <scope>NUCLEOTIDE SEQUENCE</scope>
</reference>
<feature type="non-terminal residue" evidence="3">
    <location>
        <position position="255"/>
    </location>
</feature>
<evidence type="ECO:0000256" key="1">
    <source>
        <dbReference type="SAM" id="Phobius"/>
    </source>
</evidence>
<evidence type="ECO:0000259" key="2">
    <source>
        <dbReference type="Pfam" id="PF23357"/>
    </source>
</evidence>
<dbReference type="AlphaFoldDB" id="A0A382Z0B2"/>
<proteinExistence type="predicted"/>
<keyword evidence="1" id="KW-0812">Transmembrane</keyword>
<evidence type="ECO:0000313" key="3">
    <source>
        <dbReference type="EMBL" id="SVD88964.1"/>
    </source>
</evidence>
<name>A0A382Z0B2_9ZZZZ</name>
<gene>
    <name evidence="3" type="ORF">METZ01_LOCUS441818</name>
</gene>
<keyword evidence="1" id="KW-0472">Membrane</keyword>
<dbReference type="EMBL" id="UINC01179994">
    <property type="protein sequence ID" value="SVD88964.1"/>
    <property type="molecule type" value="Genomic_DNA"/>
</dbReference>
<protein>
    <recommendedName>
        <fullName evidence="2">DUF7088 domain-containing protein</fullName>
    </recommendedName>
</protein>
<feature type="transmembrane region" description="Helical" evidence="1">
    <location>
        <begin position="6"/>
        <end position="29"/>
    </location>
</feature>
<feature type="domain" description="DUF7088" evidence="2">
    <location>
        <begin position="37"/>
        <end position="135"/>
    </location>
</feature>
<dbReference type="Pfam" id="PF23357">
    <property type="entry name" value="DUF7088"/>
    <property type="match status" value="1"/>
</dbReference>